<comment type="similarity">
    <text evidence="2">Belongs to the UPF0702 family.</text>
</comment>
<protein>
    <recommendedName>
        <fullName evidence="7">YetF C-terminal domain-containing protein</fullName>
    </recommendedName>
</protein>
<accession>A0A161XAW5</accession>
<keyword evidence="5" id="KW-1133">Transmembrane helix</keyword>
<organism evidence="8 9">
    <name type="scientific">Clostridium magnum DSM 2767</name>
    <dbReference type="NCBI Taxonomy" id="1121326"/>
    <lineage>
        <taxon>Bacteria</taxon>
        <taxon>Bacillati</taxon>
        <taxon>Bacillota</taxon>
        <taxon>Clostridia</taxon>
        <taxon>Eubacteriales</taxon>
        <taxon>Clostridiaceae</taxon>
        <taxon>Clostridium</taxon>
    </lineage>
</organism>
<comment type="subcellular location">
    <subcellularLocation>
        <location evidence="1">Cell membrane</location>
        <topology evidence="1">Multi-pass membrane protein</topology>
    </subcellularLocation>
</comment>
<dbReference type="PANTHER" id="PTHR34582:SF2">
    <property type="entry name" value="UPF0702 TRANSMEMBRANE PROTEIN YDFR"/>
    <property type="match status" value="1"/>
</dbReference>
<evidence type="ECO:0000256" key="2">
    <source>
        <dbReference type="ARBA" id="ARBA00006448"/>
    </source>
</evidence>
<keyword evidence="3" id="KW-1003">Cell membrane</keyword>
<dbReference type="InterPro" id="IPR007353">
    <property type="entry name" value="DUF421"/>
</dbReference>
<dbReference type="InterPro" id="IPR023090">
    <property type="entry name" value="UPF0702_alpha/beta_dom_sf"/>
</dbReference>
<evidence type="ECO:0000256" key="6">
    <source>
        <dbReference type="ARBA" id="ARBA00023136"/>
    </source>
</evidence>
<evidence type="ECO:0000256" key="1">
    <source>
        <dbReference type="ARBA" id="ARBA00004651"/>
    </source>
</evidence>
<comment type="caution">
    <text evidence="8">The sequence shown here is derived from an EMBL/GenBank/DDBJ whole genome shotgun (WGS) entry which is preliminary data.</text>
</comment>
<dbReference type="PATRIC" id="fig|1121326.3.peg.3194"/>
<keyword evidence="4" id="KW-0812">Transmembrane</keyword>
<dbReference type="RefSeq" id="WP_242873041.1">
    <property type="nucleotide sequence ID" value="NZ_FQXL01000005.1"/>
</dbReference>
<feature type="domain" description="YetF C-terminal" evidence="7">
    <location>
        <begin position="10"/>
        <end position="122"/>
    </location>
</feature>
<sequence length="138" mass="15856">MIITEYLEIKIDFLETLFPGKVVIVIQNGAPNINNLGKLRLSIDRLETRLRQAGISSIEDVKYATIEVSGQLGYELKDNKKPLTKEDFMTLMAEISQMKEMIGDNIKPQGNKNEQNNIFQEISSRKFEGNKKEPYKYL</sequence>
<evidence type="ECO:0000259" key="7">
    <source>
        <dbReference type="Pfam" id="PF04239"/>
    </source>
</evidence>
<evidence type="ECO:0000256" key="4">
    <source>
        <dbReference type="ARBA" id="ARBA00022692"/>
    </source>
</evidence>
<dbReference type="PANTHER" id="PTHR34582">
    <property type="entry name" value="UPF0702 TRANSMEMBRANE PROTEIN YCAP"/>
    <property type="match status" value="1"/>
</dbReference>
<keyword evidence="9" id="KW-1185">Reference proteome</keyword>
<dbReference type="GO" id="GO:0005886">
    <property type="term" value="C:plasma membrane"/>
    <property type="evidence" value="ECO:0007669"/>
    <property type="project" value="UniProtKB-SubCell"/>
</dbReference>
<dbReference type="Gene3D" id="3.30.240.20">
    <property type="entry name" value="bsu07140 like domains"/>
    <property type="match status" value="1"/>
</dbReference>
<evidence type="ECO:0000256" key="3">
    <source>
        <dbReference type="ARBA" id="ARBA00022475"/>
    </source>
</evidence>
<proteinExistence type="inferred from homology"/>
<gene>
    <name evidence="8" type="ORF">CLMAG_31650</name>
</gene>
<evidence type="ECO:0000313" key="8">
    <source>
        <dbReference type="EMBL" id="KZL91406.1"/>
    </source>
</evidence>
<evidence type="ECO:0000256" key="5">
    <source>
        <dbReference type="ARBA" id="ARBA00022989"/>
    </source>
</evidence>
<reference evidence="8 9" key="1">
    <citation type="submission" date="2016-04" db="EMBL/GenBank/DDBJ databases">
        <title>Genome sequence of Clostridium magnum DSM 2767.</title>
        <authorList>
            <person name="Poehlein A."/>
            <person name="Uhlig R."/>
            <person name="Fischer R."/>
            <person name="Bahl H."/>
            <person name="Daniel R."/>
        </authorList>
    </citation>
    <scope>NUCLEOTIDE SEQUENCE [LARGE SCALE GENOMIC DNA]</scope>
    <source>
        <strain evidence="8 9">DSM 2767</strain>
    </source>
</reference>
<dbReference type="EMBL" id="LWAE01000003">
    <property type="protein sequence ID" value="KZL91406.1"/>
    <property type="molecule type" value="Genomic_DNA"/>
</dbReference>
<dbReference type="Proteomes" id="UP000076603">
    <property type="component" value="Unassembled WGS sequence"/>
</dbReference>
<dbReference type="STRING" id="1121326.CLMAG_31650"/>
<dbReference type="Pfam" id="PF04239">
    <property type="entry name" value="DUF421"/>
    <property type="match status" value="1"/>
</dbReference>
<keyword evidence="6" id="KW-0472">Membrane</keyword>
<evidence type="ECO:0000313" key="9">
    <source>
        <dbReference type="Proteomes" id="UP000076603"/>
    </source>
</evidence>
<dbReference type="AlphaFoldDB" id="A0A161XAW5"/>
<name>A0A161XAW5_9CLOT</name>